<evidence type="ECO:0000313" key="2">
    <source>
        <dbReference type="EMBL" id="CAP29820.1"/>
    </source>
</evidence>
<keyword evidence="1" id="KW-1133">Transmembrane helix</keyword>
<evidence type="ECO:0000256" key="1">
    <source>
        <dbReference type="SAM" id="Phobius"/>
    </source>
</evidence>
<evidence type="ECO:0000313" key="4">
    <source>
        <dbReference type="WormBase" id="CBG10397"/>
    </source>
</evidence>
<dbReference type="AlphaFoldDB" id="A8XB40"/>
<dbReference type="CTD" id="8577738"/>
<keyword evidence="1" id="KW-0472">Membrane</keyword>
<dbReference type="SUPFAM" id="SSF81321">
    <property type="entry name" value="Family A G protein-coupled receptor-like"/>
    <property type="match status" value="1"/>
</dbReference>
<keyword evidence="1" id="KW-0812">Transmembrane</keyword>
<sequence>MTPAKTISYKHWVEYARTMAQVGFVSSSFFGFILIYLTMFGVSRNFGSYKYLLTLFPAVGIFFATIEVILYPNMYSHNSAYIFYSTDRPFGLQKETITKLLALYAGVYASTISILAVQFIYRYWAIFHTTKLIYFKGFKFFIWVFYAVYFGIQYGFGLYYFERIDAYTRRYLEEDMMNKYGVDFFEIAGQAQVAYDENGSPRWWNIYCTINVSVIVFFQYSVITYCTARMYIEMESKLQLLSESLRTLHRQFFKTLVLQIATPTITLFIPISLIIYLPLFDMEIDLPTGILLCGFTVYPAMDAIIVMYIVKDYRIAIQNSFRKWLDKIYQLLRPADSFNAADPTTTEQPLSVLRVPNL</sequence>
<keyword evidence="3" id="KW-1185">Reference proteome</keyword>
<reference evidence="2 3" key="2">
    <citation type="journal article" date="2011" name="PLoS Genet.">
        <title>Caenorhabditis briggsae recombinant inbred line genotypes reveal inter-strain incompatibility and the evolution of recombination.</title>
        <authorList>
            <person name="Ross J.A."/>
            <person name="Koboldt D.C."/>
            <person name="Staisch J.E."/>
            <person name="Chamberlin H.M."/>
            <person name="Gupta B.P."/>
            <person name="Miller R.D."/>
            <person name="Baird S.E."/>
            <person name="Haag E.S."/>
        </authorList>
    </citation>
    <scope>NUCLEOTIDE SEQUENCE [LARGE SCALE GENOMIC DNA]</scope>
    <source>
        <strain evidence="2 3">AF16</strain>
    </source>
</reference>
<feature type="transmembrane region" description="Helical" evidence="1">
    <location>
        <begin position="140"/>
        <end position="161"/>
    </location>
</feature>
<gene>
    <name evidence="2 4" type="ORF">CBG10397</name>
    <name evidence="2" type="ORF">CBG_10397</name>
</gene>
<feature type="transmembrane region" description="Helical" evidence="1">
    <location>
        <begin position="51"/>
        <end position="71"/>
    </location>
</feature>
<organism evidence="2 3">
    <name type="scientific">Caenorhabditis briggsae</name>
    <dbReference type="NCBI Taxonomy" id="6238"/>
    <lineage>
        <taxon>Eukaryota</taxon>
        <taxon>Metazoa</taxon>
        <taxon>Ecdysozoa</taxon>
        <taxon>Nematoda</taxon>
        <taxon>Chromadorea</taxon>
        <taxon>Rhabditida</taxon>
        <taxon>Rhabditina</taxon>
        <taxon>Rhabditomorpha</taxon>
        <taxon>Rhabditoidea</taxon>
        <taxon>Rhabditidae</taxon>
        <taxon>Peloderinae</taxon>
        <taxon>Caenorhabditis</taxon>
    </lineage>
</organism>
<evidence type="ECO:0000313" key="3">
    <source>
        <dbReference type="Proteomes" id="UP000008549"/>
    </source>
</evidence>
<dbReference type="Pfam" id="PF10326">
    <property type="entry name" value="7TM_GPCR_Str"/>
    <property type="match status" value="1"/>
</dbReference>
<dbReference type="PANTHER" id="PTHR46000">
    <property type="entry name" value="SEVEN TM RECEPTOR-RELATED"/>
    <property type="match status" value="1"/>
</dbReference>
<protein>
    <submittedName>
        <fullName evidence="2">Protein CBG10397</fullName>
    </submittedName>
</protein>
<dbReference type="OMA" id="TIEVILY"/>
<dbReference type="WormBase" id="CBG10397">
    <property type="protein sequence ID" value="CBP49751"/>
    <property type="gene ID" value="WBGene00031788"/>
</dbReference>
<dbReference type="HOGENOM" id="CLU_036335_4_1_1"/>
<dbReference type="InParanoid" id="A8XB40"/>
<accession>A8XB40</accession>
<dbReference type="RefSeq" id="XP_002635744.1">
    <property type="nucleotide sequence ID" value="XM_002635698.1"/>
</dbReference>
<name>A8XB40_CAEBR</name>
<dbReference type="Proteomes" id="UP000008549">
    <property type="component" value="Unassembled WGS sequence"/>
</dbReference>
<dbReference type="PANTHER" id="PTHR46000:SF11">
    <property type="entry name" value="SEVEN TM RECEPTOR"/>
    <property type="match status" value="1"/>
</dbReference>
<feature type="transmembrane region" description="Helical" evidence="1">
    <location>
        <begin position="101"/>
        <end position="120"/>
    </location>
</feature>
<dbReference type="EMBL" id="HE600935">
    <property type="protein sequence ID" value="CAP29820.1"/>
    <property type="molecule type" value="Genomic_DNA"/>
</dbReference>
<feature type="transmembrane region" description="Helical" evidence="1">
    <location>
        <begin position="252"/>
        <end position="277"/>
    </location>
</feature>
<dbReference type="InterPro" id="IPR019428">
    <property type="entry name" value="7TM_GPCR_serpentine_rcpt_Str"/>
</dbReference>
<dbReference type="eggNOG" id="ENOG502RVRW">
    <property type="taxonomic scope" value="Eukaryota"/>
</dbReference>
<proteinExistence type="predicted"/>
<dbReference type="KEGG" id="cbr:CBG_10397"/>
<feature type="transmembrane region" description="Helical" evidence="1">
    <location>
        <begin position="20"/>
        <end position="39"/>
    </location>
</feature>
<reference evidence="2 3" key="1">
    <citation type="journal article" date="2003" name="PLoS Biol.">
        <title>The genome sequence of Caenorhabditis briggsae: a platform for comparative genomics.</title>
        <authorList>
            <person name="Stein L.D."/>
            <person name="Bao Z."/>
            <person name="Blasiar D."/>
            <person name="Blumenthal T."/>
            <person name="Brent M.R."/>
            <person name="Chen N."/>
            <person name="Chinwalla A."/>
            <person name="Clarke L."/>
            <person name="Clee C."/>
            <person name="Coghlan A."/>
            <person name="Coulson A."/>
            <person name="D'Eustachio P."/>
            <person name="Fitch D.H."/>
            <person name="Fulton L.A."/>
            <person name="Fulton R.E."/>
            <person name="Griffiths-Jones S."/>
            <person name="Harris T.W."/>
            <person name="Hillier L.W."/>
            <person name="Kamath R."/>
            <person name="Kuwabara P.E."/>
            <person name="Mardis E.R."/>
            <person name="Marra M.A."/>
            <person name="Miner T.L."/>
            <person name="Minx P."/>
            <person name="Mullikin J.C."/>
            <person name="Plumb R.W."/>
            <person name="Rogers J."/>
            <person name="Schein J.E."/>
            <person name="Sohrmann M."/>
            <person name="Spieth J."/>
            <person name="Stajich J.E."/>
            <person name="Wei C."/>
            <person name="Willey D."/>
            <person name="Wilson R.K."/>
            <person name="Durbin R."/>
            <person name="Waterston R.H."/>
        </authorList>
    </citation>
    <scope>NUCLEOTIDE SEQUENCE [LARGE SCALE GENOMIC DNA]</scope>
    <source>
        <strain evidence="2 3">AF16</strain>
    </source>
</reference>
<dbReference type="GeneID" id="8577738"/>
<feature type="transmembrane region" description="Helical" evidence="1">
    <location>
        <begin position="289"/>
        <end position="310"/>
    </location>
</feature>